<name>A0ACB6QBZ6_9PLEO</name>
<sequence>MSSPSAPHTSYQYSLLDPSLREIRLLHLLPTQLSESYQENTPTCTISQAPLVSTPKYIALSYVWGTQPSQRTIKINEHSFPVGENLYVALQHLQGPEELILWIDAICINQTDDNEKSTQVQLMRDIYRHAVGVVVWLGSSTPQTDTAMYWLDKLGESLLAMGIEKLKAEHVGKWDTWDETVDEEEDSRPWFSRAWCLQECSNGKEVIFQCG</sequence>
<proteinExistence type="predicted"/>
<evidence type="ECO:0000313" key="2">
    <source>
        <dbReference type="Proteomes" id="UP000799755"/>
    </source>
</evidence>
<accession>A0ACB6QBZ6</accession>
<feature type="non-terminal residue" evidence="1">
    <location>
        <position position="211"/>
    </location>
</feature>
<evidence type="ECO:0000313" key="1">
    <source>
        <dbReference type="EMBL" id="KAF2464564.1"/>
    </source>
</evidence>
<keyword evidence="2" id="KW-1185">Reference proteome</keyword>
<gene>
    <name evidence="1" type="ORF">BDR25DRAFT_296499</name>
</gene>
<protein>
    <submittedName>
        <fullName evidence="1">HET-domain-containing protein</fullName>
    </submittedName>
</protein>
<dbReference type="Proteomes" id="UP000799755">
    <property type="component" value="Unassembled WGS sequence"/>
</dbReference>
<organism evidence="1 2">
    <name type="scientific">Lindgomyces ingoldianus</name>
    <dbReference type="NCBI Taxonomy" id="673940"/>
    <lineage>
        <taxon>Eukaryota</taxon>
        <taxon>Fungi</taxon>
        <taxon>Dikarya</taxon>
        <taxon>Ascomycota</taxon>
        <taxon>Pezizomycotina</taxon>
        <taxon>Dothideomycetes</taxon>
        <taxon>Pleosporomycetidae</taxon>
        <taxon>Pleosporales</taxon>
        <taxon>Lindgomycetaceae</taxon>
        <taxon>Lindgomyces</taxon>
    </lineage>
</organism>
<comment type="caution">
    <text evidence="1">The sequence shown here is derived from an EMBL/GenBank/DDBJ whole genome shotgun (WGS) entry which is preliminary data.</text>
</comment>
<reference evidence="1" key="1">
    <citation type="journal article" date="2020" name="Stud. Mycol.">
        <title>101 Dothideomycetes genomes: a test case for predicting lifestyles and emergence of pathogens.</title>
        <authorList>
            <person name="Haridas S."/>
            <person name="Albert R."/>
            <person name="Binder M."/>
            <person name="Bloem J."/>
            <person name="Labutti K."/>
            <person name="Salamov A."/>
            <person name="Andreopoulos B."/>
            <person name="Baker S."/>
            <person name="Barry K."/>
            <person name="Bills G."/>
            <person name="Bluhm B."/>
            <person name="Cannon C."/>
            <person name="Castanera R."/>
            <person name="Culley D."/>
            <person name="Daum C."/>
            <person name="Ezra D."/>
            <person name="Gonzalez J."/>
            <person name="Henrissat B."/>
            <person name="Kuo A."/>
            <person name="Liang C."/>
            <person name="Lipzen A."/>
            <person name="Lutzoni F."/>
            <person name="Magnuson J."/>
            <person name="Mondo S."/>
            <person name="Nolan M."/>
            <person name="Ohm R."/>
            <person name="Pangilinan J."/>
            <person name="Park H.-J."/>
            <person name="Ramirez L."/>
            <person name="Alfaro M."/>
            <person name="Sun H."/>
            <person name="Tritt A."/>
            <person name="Yoshinaga Y."/>
            <person name="Zwiers L.-H."/>
            <person name="Turgeon B."/>
            <person name="Goodwin S."/>
            <person name="Spatafora J."/>
            <person name="Crous P."/>
            <person name="Grigoriev I."/>
        </authorList>
    </citation>
    <scope>NUCLEOTIDE SEQUENCE</scope>
    <source>
        <strain evidence="1">ATCC 200398</strain>
    </source>
</reference>
<dbReference type="EMBL" id="MU003535">
    <property type="protein sequence ID" value="KAF2464564.1"/>
    <property type="molecule type" value="Genomic_DNA"/>
</dbReference>